<dbReference type="EMBL" id="MU006093">
    <property type="protein sequence ID" value="KAF2840201.1"/>
    <property type="molecule type" value="Genomic_DNA"/>
</dbReference>
<dbReference type="Proteomes" id="UP000799429">
    <property type="component" value="Unassembled WGS sequence"/>
</dbReference>
<accession>A0A9P4SCK7</accession>
<reference evidence="3" key="1">
    <citation type="journal article" date="2020" name="Stud. Mycol.">
        <title>101 Dothideomycetes genomes: a test case for predicting lifestyles and emergence of pathogens.</title>
        <authorList>
            <person name="Haridas S."/>
            <person name="Albert R."/>
            <person name="Binder M."/>
            <person name="Bloem J."/>
            <person name="Labutti K."/>
            <person name="Salamov A."/>
            <person name="Andreopoulos B."/>
            <person name="Baker S."/>
            <person name="Barry K."/>
            <person name="Bills G."/>
            <person name="Bluhm B."/>
            <person name="Cannon C."/>
            <person name="Castanera R."/>
            <person name="Culley D."/>
            <person name="Daum C."/>
            <person name="Ezra D."/>
            <person name="Gonzalez J."/>
            <person name="Henrissat B."/>
            <person name="Kuo A."/>
            <person name="Liang C."/>
            <person name="Lipzen A."/>
            <person name="Lutzoni F."/>
            <person name="Magnuson J."/>
            <person name="Mondo S."/>
            <person name="Nolan M."/>
            <person name="Ohm R."/>
            <person name="Pangilinan J."/>
            <person name="Park H.-J."/>
            <person name="Ramirez L."/>
            <person name="Alfaro M."/>
            <person name="Sun H."/>
            <person name="Tritt A."/>
            <person name="Yoshinaga Y."/>
            <person name="Zwiers L.-H."/>
            <person name="Turgeon B."/>
            <person name="Goodwin S."/>
            <person name="Spatafora J."/>
            <person name="Crous P."/>
            <person name="Grigoriev I."/>
        </authorList>
    </citation>
    <scope>NUCLEOTIDE SEQUENCE</scope>
    <source>
        <strain evidence="3">CBS 101060</strain>
    </source>
</reference>
<evidence type="ECO:0000256" key="1">
    <source>
        <dbReference type="SAM" id="MobiDB-lite"/>
    </source>
</evidence>
<feature type="compositionally biased region" description="Low complexity" evidence="1">
    <location>
        <begin position="57"/>
        <end position="91"/>
    </location>
</feature>
<organism evidence="3 4">
    <name type="scientific">Patellaria atrata CBS 101060</name>
    <dbReference type="NCBI Taxonomy" id="1346257"/>
    <lineage>
        <taxon>Eukaryota</taxon>
        <taxon>Fungi</taxon>
        <taxon>Dikarya</taxon>
        <taxon>Ascomycota</taxon>
        <taxon>Pezizomycotina</taxon>
        <taxon>Dothideomycetes</taxon>
        <taxon>Dothideomycetes incertae sedis</taxon>
        <taxon>Patellariales</taxon>
        <taxon>Patellariaceae</taxon>
        <taxon>Patellaria</taxon>
    </lineage>
</organism>
<feature type="region of interest" description="Disordered" evidence="1">
    <location>
        <begin position="28"/>
        <end position="91"/>
    </location>
</feature>
<keyword evidence="4" id="KW-1185">Reference proteome</keyword>
<comment type="caution">
    <text evidence="3">The sequence shown here is derived from an EMBL/GenBank/DDBJ whole genome shotgun (WGS) entry which is preliminary data.</text>
</comment>
<keyword evidence="2" id="KW-0732">Signal</keyword>
<protein>
    <submittedName>
        <fullName evidence="3">Uncharacterized protein</fullName>
    </submittedName>
</protein>
<feature type="signal peptide" evidence="2">
    <location>
        <begin position="1"/>
        <end position="19"/>
    </location>
</feature>
<sequence>MYLLTILIPVLALLTTAYAEDITTRTANTESAGPTTIGSVSSAPAVTSRTANTEMLPGTGTSAPPGPATTSRSANTEVGAPVTPTSSGAAPTATVGLQELLRWGAVAAGVGMGL</sequence>
<feature type="chain" id="PRO_5040242743" evidence="2">
    <location>
        <begin position="20"/>
        <end position="114"/>
    </location>
</feature>
<evidence type="ECO:0000256" key="2">
    <source>
        <dbReference type="SAM" id="SignalP"/>
    </source>
</evidence>
<proteinExistence type="predicted"/>
<feature type="compositionally biased region" description="Polar residues" evidence="1">
    <location>
        <begin position="28"/>
        <end position="53"/>
    </location>
</feature>
<gene>
    <name evidence="3" type="ORF">M501DRAFT_1002502</name>
</gene>
<dbReference type="AlphaFoldDB" id="A0A9P4SCK7"/>
<evidence type="ECO:0000313" key="4">
    <source>
        <dbReference type="Proteomes" id="UP000799429"/>
    </source>
</evidence>
<evidence type="ECO:0000313" key="3">
    <source>
        <dbReference type="EMBL" id="KAF2840201.1"/>
    </source>
</evidence>
<name>A0A9P4SCK7_9PEZI</name>